<dbReference type="AlphaFoldDB" id="A0A177ASB0"/>
<name>A0A177ASB0_9BILA</name>
<organism evidence="1 2">
    <name type="scientific">Intoshia linei</name>
    <dbReference type="NCBI Taxonomy" id="1819745"/>
    <lineage>
        <taxon>Eukaryota</taxon>
        <taxon>Metazoa</taxon>
        <taxon>Spiralia</taxon>
        <taxon>Lophotrochozoa</taxon>
        <taxon>Mesozoa</taxon>
        <taxon>Orthonectida</taxon>
        <taxon>Rhopaluridae</taxon>
        <taxon>Intoshia</taxon>
    </lineage>
</organism>
<reference evidence="1 2" key="1">
    <citation type="submission" date="2016-04" db="EMBL/GenBank/DDBJ databases">
        <title>The genome of Intoshia linei affirms orthonectids as highly simplified spiralians.</title>
        <authorList>
            <person name="Mikhailov K.V."/>
            <person name="Slusarev G.S."/>
            <person name="Nikitin M.A."/>
            <person name="Logacheva M.D."/>
            <person name="Penin A."/>
            <person name="Aleoshin V."/>
            <person name="Panchin Y.V."/>
        </authorList>
    </citation>
    <scope>NUCLEOTIDE SEQUENCE [LARGE SCALE GENOMIC DNA]</scope>
    <source>
        <strain evidence="1">Intl2013</strain>
        <tissue evidence="1">Whole animal</tissue>
    </source>
</reference>
<proteinExistence type="predicted"/>
<gene>
    <name evidence="1" type="ORF">A3Q56_07579</name>
</gene>
<keyword evidence="2" id="KW-1185">Reference proteome</keyword>
<protein>
    <submittedName>
        <fullName evidence="1">Uncharacterized protein</fullName>
    </submittedName>
</protein>
<dbReference type="Proteomes" id="UP000078046">
    <property type="component" value="Unassembled WGS sequence"/>
</dbReference>
<accession>A0A177ASB0</accession>
<evidence type="ECO:0000313" key="1">
    <source>
        <dbReference type="EMBL" id="OAF64710.1"/>
    </source>
</evidence>
<dbReference type="EMBL" id="LWCA01001660">
    <property type="protein sequence ID" value="OAF64710.1"/>
    <property type="molecule type" value="Genomic_DNA"/>
</dbReference>
<sequence length="92" mass="10901">MLTKYSNNGRFITFSEPILMSEPKNPPYDCFFCLIVKLRNLLRMNEYTDILSSKMVIRTIKIKRDSLTDELYGDNFSNTEYVECNSVYHNQK</sequence>
<comment type="caution">
    <text evidence="1">The sequence shown here is derived from an EMBL/GenBank/DDBJ whole genome shotgun (WGS) entry which is preliminary data.</text>
</comment>
<evidence type="ECO:0000313" key="2">
    <source>
        <dbReference type="Proteomes" id="UP000078046"/>
    </source>
</evidence>